<evidence type="ECO:0000313" key="1">
    <source>
        <dbReference type="EMBL" id="GAA4684906.1"/>
    </source>
</evidence>
<organism evidence="1 2">
    <name type="scientific">Frondihabitans cladoniiphilus</name>
    <dbReference type="NCBI Taxonomy" id="715785"/>
    <lineage>
        <taxon>Bacteria</taxon>
        <taxon>Bacillati</taxon>
        <taxon>Actinomycetota</taxon>
        <taxon>Actinomycetes</taxon>
        <taxon>Micrococcales</taxon>
        <taxon>Microbacteriaceae</taxon>
        <taxon>Frondihabitans</taxon>
    </lineage>
</organism>
<protein>
    <submittedName>
        <fullName evidence="1">Uncharacterized protein</fullName>
    </submittedName>
</protein>
<keyword evidence="2" id="KW-1185">Reference proteome</keyword>
<name>A0ABP8W9G0_9MICO</name>
<dbReference type="Proteomes" id="UP001501295">
    <property type="component" value="Unassembled WGS sequence"/>
</dbReference>
<comment type="caution">
    <text evidence="1">The sequence shown here is derived from an EMBL/GenBank/DDBJ whole genome shotgun (WGS) entry which is preliminary data.</text>
</comment>
<dbReference type="RefSeq" id="WP_345377121.1">
    <property type="nucleotide sequence ID" value="NZ_BAABLM010000010.1"/>
</dbReference>
<evidence type="ECO:0000313" key="2">
    <source>
        <dbReference type="Proteomes" id="UP001501295"/>
    </source>
</evidence>
<gene>
    <name evidence="1" type="ORF">GCM10025780_33980</name>
</gene>
<proteinExistence type="predicted"/>
<sequence>MSPKAAKAELSDLFEETKQELGVTDWRYDESGAVECTTAEGHDGQQFGMRWVGPGTLEPDAAVATVSELWLRHGIETTRGTLDGGHVQHLLHARDSQRLVLEFTANEHAMILDGESVCAPVEIVSPGPDDD</sequence>
<reference evidence="2" key="1">
    <citation type="journal article" date="2019" name="Int. J. Syst. Evol. Microbiol.">
        <title>The Global Catalogue of Microorganisms (GCM) 10K type strain sequencing project: providing services to taxonomists for standard genome sequencing and annotation.</title>
        <authorList>
            <consortium name="The Broad Institute Genomics Platform"/>
            <consortium name="The Broad Institute Genome Sequencing Center for Infectious Disease"/>
            <person name="Wu L."/>
            <person name="Ma J."/>
        </authorList>
    </citation>
    <scope>NUCLEOTIDE SEQUENCE [LARGE SCALE GENOMIC DNA]</scope>
    <source>
        <strain evidence="2">JCM 18956</strain>
    </source>
</reference>
<dbReference type="EMBL" id="BAABLM010000010">
    <property type="protein sequence ID" value="GAA4684906.1"/>
    <property type="molecule type" value="Genomic_DNA"/>
</dbReference>
<accession>A0ABP8W9G0</accession>